<dbReference type="Proteomes" id="UP001062846">
    <property type="component" value="Chromosome 12"/>
</dbReference>
<evidence type="ECO:0000313" key="1">
    <source>
        <dbReference type="EMBL" id="KAI8527058.1"/>
    </source>
</evidence>
<protein>
    <submittedName>
        <fullName evidence="1">Uncharacterized protein</fullName>
    </submittedName>
</protein>
<evidence type="ECO:0000313" key="2">
    <source>
        <dbReference type="Proteomes" id="UP001062846"/>
    </source>
</evidence>
<keyword evidence="2" id="KW-1185">Reference proteome</keyword>
<comment type="caution">
    <text evidence="1">The sequence shown here is derived from an EMBL/GenBank/DDBJ whole genome shotgun (WGS) entry which is preliminary data.</text>
</comment>
<dbReference type="EMBL" id="CM046399">
    <property type="protein sequence ID" value="KAI8527058.1"/>
    <property type="molecule type" value="Genomic_DNA"/>
</dbReference>
<proteinExistence type="predicted"/>
<sequence length="152" mass="17238">MHIHAKKNGAEIRDPLRRVRLWLGTYDTAEEAAIVYDNAAIQLRGADELTNFTSPVQSCPFVSQIKPAATYSGYNSGDECRSKNLSSRQNLCSESEPLIYTLRHRHECLLSQDVMDVFARRHSSRLTESDFIIAAKINRLNLHDLVGRKAHK</sequence>
<name>A0ACC0LE79_RHOML</name>
<gene>
    <name evidence="1" type="ORF">RHMOL_Rhmol12G0046600</name>
</gene>
<reference evidence="1" key="1">
    <citation type="submission" date="2022-02" db="EMBL/GenBank/DDBJ databases">
        <title>Plant Genome Project.</title>
        <authorList>
            <person name="Zhang R.-G."/>
        </authorList>
    </citation>
    <scope>NUCLEOTIDE SEQUENCE</scope>
    <source>
        <strain evidence="1">AT1</strain>
    </source>
</reference>
<organism evidence="1 2">
    <name type="scientific">Rhododendron molle</name>
    <name type="common">Chinese azalea</name>
    <name type="synonym">Azalea mollis</name>
    <dbReference type="NCBI Taxonomy" id="49168"/>
    <lineage>
        <taxon>Eukaryota</taxon>
        <taxon>Viridiplantae</taxon>
        <taxon>Streptophyta</taxon>
        <taxon>Embryophyta</taxon>
        <taxon>Tracheophyta</taxon>
        <taxon>Spermatophyta</taxon>
        <taxon>Magnoliopsida</taxon>
        <taxon>eudicotyledons</taxon>
        <taxon>Gunneridae</taxon>
        <taxon>Pentapetalae</taxon>
        <taxon>asterids</taxon>
        <taxon>Ericales</taxon>
        <taxon>Ericaceae</taxon>
        <taxon>Ericoideae</taxon>
        <taxon>Rhodoreae</taxon>
        <taxon>Rhododendron</taxon>
    </lineage>
</organism>
<accession>A0ACC0LE79</accession>